<reference evidence="3 4" key="1">
    <citation type="submission" date="2023-01" db="EMBL/GenBank/DDBJ databases">
        <title>Analysis of 21 Apiospora genomes using comparative genomics revels a genus with tremendous synthesis potential of carbohydrate active enzymes and secondary metabolites.</title>
        <authorList>
            <person name="Sorensen T."/>
        </authorList>
    </citation>
    <scope>NUCLEOTIDE SEQUENCE [LARGE SCALE GENOMIC DNA]</scope>
    <source>
        <strain evidence="3 4">CBS 117206</strain>
    </source>
</reference>
<feature type="region of interest" description="Disordered" evidence="1">
    <location>
        <begin position="172"/>
        <end position="284"/>
    </location>
</feature>
<accession>A0AAW0RBZ8</accession>
<keyword evidence="2" id="KW-0472">Membrane</keyword>
<comment type="caution">
    <text evidence="3">The sequence shown here is derived from an EMBL/GenBank/DDBJ whole genome shotgun (WGS) entry which is preliminary data.</text>
</comment>
<evidence type="ECO:0000313" key="3">
    <source>
        <dbReference type="EMBL" id="KAK8132337.1"/>
    </source>
</evidence>
<evidence type="ECO:0000256" key="1">
    <source>
        <dbReference type="SAM" id="MobiDB-lite"/>
    </source>
</evidence>
<dbReference type="AlphaFoldDB" id="A0AAW0RBZ8"/>
<dbReference type="Proteomes" id="UP001392437">
    <property type="component" value="Unassembled WGS sequence"/>
</dbReference>
<name>A0AAW0RBZ8_9PEZI</name>
<keyword evidence="2" id="KW-0812">Transmembrane</keyword>
<feature type="compositionally biased region" description="Low complexity" evidence="1">
    <location>
        <begin position="172"/>
        <end position="198"/>
    </location>
</feature>
<evidence type="ECO:0008006" key="5">
    <source>
        <dbReference type="Google" id="ProtNLM"/>
    </source>
</evidence>
<evidence type="ECO:0000313" key="4">
    <source>
        <dbReference type="Proteomes" id="UP001392437"/>
    </source>
</evidence>
<keyword evidence="2" id="KW-1133">Transmembrane helix</keyword>
<evidence type="ECO:0000256" key="2">
    <source>
        <dbReference type="SAM" id="Phobius"/>
    </source>
</evidence>
<feature type="transmembrane region" description="Helical" evidence="2">
    <location>
        <begin position="58"/>
        <end position="77"/>
    </location>
</feature>
<proteinExistence type="predicted"/>
<sequence length="284" mass="29111">MAPTFLPRNVSDAASGFNKSTIFGGDSRTMVTMAPATVPNATATVYQGDQFKFDARSMGFAIGFLLLFGVFFAWLILSDCCGKHRFKMPLRRRRAPRSAKSGAGSILPSFLRRSAQPAQQQPMQQSTQSAAGTATTVTSAATATVVATSSSSGATAPNSGDEPFDAAAQMENGAANGSSGSGSEATGETATTTTSNTTVPSSPPRAHRKSSGGVPAATNGDGRPRAAAAVADAPTAPSFRRSTPPRLPTPNGMPSEDGEKRKSSHSLGKAVFGVFSRNGSASQV</sequence>
<keyword evidence="4" id="KW-1185">Reference proteome</keyword>
<protein>
    <recommendedName>
        <fullName evidence="5">Transmembrane protein</fullName>
    </recommendedName>
</protein>
<organism evidence="3 4">
    <name type="scientific">Apiospora kogelbergensis</name>
    <dbReference type="NCBI Taxonomy" id="1337665"/>
    <lineage>
        <taxon>Eukaryota</taxon>
        <taxon>Fungi</taxon>
        <taxon>Dikarya</taxon>
        <taxon>Ascomycota</taxon>
        <taxon>Pezizomycotina</taxon>
        <taxon>Sordariomycetes</taxon>
        <taxon>Xylariomycetidae</taxon>
        <taxon>Amphisphaeriales</taxon>
        <taxon>Apiosporaceae</taxon>
        <taxon>Apiospora</taxon>
    </lineage>
</organism>
<dbReference type="EMBL" id="JAQQWP010000001">
    <property type="protein sequence ID" value="KAK8132337.1"/>
    <property type="molecule type" value="Genomic_DNA"/>
</dbReference>
<feature type="region of interest" description="Disordered" evidence="1">
    <location>
        <begin position="114"/>
        <end position="133"/>
    </location>
</feature>
<feature type="compositionally biased region" description="Low complexity" evidence="1">
    <location>
        <begin position="225"/>
        <end position="237"/>
    </location>
</feature>
<gene>
    <name evidence="3" type="ORF">PG999_000510</name>
</gene>